<gene>
    <name evidence="2" type="primary">NDAI0F04660</name>
    <name evidence="2" type="ordered locus">NDAI_0F04660</name>
</gene>
<dbReference type="GO" id="GO:0035653">
    <property type="term" value="P:clathrin-coated vesicle cargo loading, AP-1-mediated"/>
    <property type="evidence" value="ECO:0007669"/>
    <property type="project" value="EnsemblFungi"/>
</dbReference>
<dbReference type="OrthoDB" id="192608at2759"/>
<dbReference type="OMA" id="WEFKLFI"/>
<feature type="domain" description="LAA1-like C-terminal TPR repeats" evidence="1">
    <location>
        <begin position="1816"/>
        <end position="1967"/>
    </location>
</feature>
<accession>G0WDC3</accession>
<dbReference type="Pfam" id="PF20210">
    <property type="entry name" value="Laa1_Sip1_HTR5"/>
    <property type="match status" value="1"/>
</dbReference>
<dbReference type="SUPFAM" id="SSF48371">
    <property type="entry name" value="ARM repeat"/>
    <property type="match status" value="1"/>
</dbReference>
<dbReference type="PANTHER" id="PTHR21663:SF0">
    <property type="entry name" value="HEAT REPEAT-CONTAINING PROTEIN 5B"/>
    <property type="match status" value="1"/>
</dbReference>
<dbReference type="Proteomes" id="UP000000689">
    <property type="component" value="Chromosome 6"/>
</dbReference>
<dbReference type="InterPro" id="IPR016024">
    <property type="entry name" value="ARM-type_fold"/>
</dbReference>
<organism evidence="2 3">
    <name type="scientific">Naumovozyma dairenensis (strain ATCC 10597 / BCRC 20456 / CBS 421 / NBRC 0211 / NRRL Y-12639)</name>
    <name type="common">Saccharomyces dairenensis</name>
    <dbReference type="NCBI Taxonomy" id="1071378"/>
    <lineage>
        <taxon>Eukaryota</taxon>
        <taxon>Fungi</taxon>
        <taxon>Dikarya</taxon>
        <taxon>Ascomycota</taxon>
        <taxon>Saccharomycotina</taxon>
        <taxon>Saccharomycetes</taxon>
        <taxon>Saccharomycetales</taxon>
        <taxon>Saccharomycetaceae</taxon>
        <taxon>Naumovozyma</taxon>
    </lineage>
</organism>
<dbReference type="EMBL" id="HE580272">
    <property type="protein sequence ID" value="CCD25784.1"/>
    <property type="molecule type" value="Genomic_DNA"/>
</dbReference>
<dbReference type="GO" id="GO:0006897">
    <property type="term" value="P:endocytosis"/>
    <property type="evidence" value="ECO:0007669"/>
    <property type="project" value="TreeGrafter"/>
</dbReference>
<evidence type="ECO:0000313" key="2">
    <source>
        <dbReference type="EMBL" id="CCD25784.1"/>
    </source>
</evidence>
<dbReference type="GO" id="GO:0016020">
    <property type="term" value="C:membrane"/>
    <property type="evidence" value="ECO:0007669"/>
    <property type="project" value="TreeGrafter"/>
</dbReference>
<dbReference type="RefSeq" id="XP_003671027.1">
    <property type="nucleotide sequence ID" value="XM_003670979.1"/>
</dbReference>
<dbReference type="GO" id="GO:0030139">
    <property type="term" value="C:endocytic vesicle"/>
    <property type="evidence" value="ECO:0007669"/>
    <property type="project" value="TreeGrafter"/>
</dbReference>
<protein>
    <recommendedName>
        <fullName evidence="1">LAA1-like C-terminal TPR repeats domain-containing protein</fullName>
    </recommendedName>
</protein>
<keyword evidence="3" id="KW-1185">Reference proteome</keyword>
<sequence>MSLVQILENSTSKRHDLFTWIIKHFDELNQLNQDNVQESCIKVHNNLNEFIRYLASTNDDTSELDSHYIYIRFSQLYTLCLFRLQSEHKGKIFDSAELLTNVLLEEDVSLPSKEAEKNRKKSPPKKNYKYSASKDLASTITTQLFETFGKQLTSLKLNLFSAIFKNLKKITEKSKYHHATYMTSLIQLLNAILRSSSDFNLDPIYAAKFSKFSKFIFESITTSEQDFPVDFISVLIETWAFYLKQDSYFKDHQNDFFDTIYKKFSDGELGIYGFSNDETRIYTAKSLAEILFHCYYSKQVFTLKVVWHLYVKLFINASTRDTKIACFESIVHYIGLCNMTNKNFLANSNYLDIIHSLAEIFNPSVTKHLPLSAIMQNITFFNILHETILPIMGDASKTQILFNIIDSIEEDSEKKKFEIKEDWHQWLILLDLNLVHLLLDILSSSFGADERTIQQMKNKLILLSVCDNFTIRVHAIEVLKVFLTAFPELITEVMEYSLDILTTDFKRTEDFPFSRNHGNALIIATLIEISNKDYVAYELIMKITVFATSFIKNNTTSLSVNLYYKGLICWILLIGLMNYEDDQYIQMQSSQLFLFWKVLLTHTFTYHNEDELYKNLEIRNHALTCLLTYLKHANINVEIAKQISYLLTKCSNFNNSVSLKSKNIDRALLMNENRIIQIYLRIQVHIKQDFNSSLLILIVKNFSDPKLYSETPHSLLNTIKNVHGKKKSPKTVEQTEVHLEKSVDTLLRQNDDFAFGLSSKVSKTGIYNLVYHKGDATFQEIGNNWPQKKEWYNAYENEIVKPVQSVLSLDSLVPLYSMGAYSGNNKYAPKVTTSLIDASIELFSSVFPYLNSKIQYSVLENLNLSMFTKLTSPLRSVAIAANVCVAIHNALKVMQKNDLDLEQSVGNLLLESLKKLEFYNDTYLTSLKADCIGLLVSAIGKGMAEPQRVEFISEQTNIFVKVVIDVEEPYSRIFHALSLAAIFKYNPKATSFYPIFDTLFSLINDPHPVVHSWSLKAMQALIEEYLVIEISTLSKLLMTLEKLLSDPSFGLYGSSFLRYNYNKEFNSHIVIGQIVETLTEITGPNFKLLDQSSLDCFRNITVSALLSKDLNEQLASMSIFENIATFKLDDILPDNIFVTAAIKLIKNSLAIGIGSSYYNPMFVVTNELFANSSSLDASFASFRLLSQLSRLLKGDLFYVKLESYSWFYFAQYPTSQELNDYFYEWLLHSINKDSHVFAKLYRFFNISREALSQIYYNDIDNLLNSHGLKLLHTEEIKGEEEESIARNDEIVNEVTGIADTINWKAKRSIVKLVICLCDESMDNKQIFNILATKIPELIKISFKASTMRVVSMKILGLTLLNTLLVSFSSISDSTQENASILNQQEAQITGALMPAFGKGSSPDAIALAVKVAAEIISSDIIPSDRINKIAELLVSLLADFNNSHATLLVGEVQILTQKAKRRVELAVLDAWASILYRSVINHREAMIEETRKYLKTLVPLWIISLREYMMVKYEHFSTTLESDKTLSKANDSKLAMYEPIWLNFVEALACILENDETILLNSLEQDEIEGFIFILFVQCLEAIMKNFDSHSLKVQLLSAMHNVLKCDIPLRILFEDSINSELIVILDRLLSTSDRQETLLTIEVINDIISQYTTQKLGHVSFLQDIDKLYELLRLLMSVVSRLLPFIKYNNAVSIDYDTIKLNSEDQLLLKRVFALFEYNISRFNSMFKMDLYACLLYIIGKVYESEIKDDIIPIVLPLLKGISKDIIDNDQGGDLLKIFYASMKGTIFTNVNVENSLATLFVLLTNGYCGFQSIDIENFVQLIIKNISNTQAQPIIKQGLKRIATESATNSTSNVILKILIKNLYEFSKSASEIDAKAILELLLSLTEVLVLQKSGKKKAIFNMNLIFILELREVSDVNDKTTRDAIVNLIELDQAVFKEVLISTLTPEQRSKLENIITTDLRLESSGSDGESSVSLKKFV</sequence>
<dbReference type="PANTHER" id="PTHR21663">
    <property type="entry name" value="HYPOTHETICAL HEAT DOMAIN-CONTAINING"/>
    <property type="match status" value="1"/>
</dbReference>
<dbReference type="GO" id="GO:0005794">
    <property type="term" value="C:Golgi apparatus"/>
    <property type="evidence" value="ECO:0007669"/>
    <property type="project" value="TreeGrafter"/>
</dbReference>
<dbReference type="eggNOG" id="KOG1822">
    <property type="taxonomic scope" value="Eukaryota"/>
</dbReference>
<dbReference type="InterPro" id="IPR057981">
    <property type="entry name" value="TPR_LAA1-like_C"/>
</dbReference>
<dbReference type="InterPro" id="IPR040108">
    <property type="entry name" value="Laa1/Sip1/HEATR5"/>
</dbReference>
<evidence type="ECO:0000259" key="1">
    <source>
        <dbReference type="Pfam" id="PF25808"/>
    </source>
</evidence>
<dbReference type="GO" id="GO:0005829">
    <property type="term" value="C:cytosol"/>
    <property type="evidence" value="ECO:0007669"/>
    <property type="project" value="GOC"/>
</dbReference>
<dbReference type="HOGENOM" id="CLU_231814_0_0_1"/>
<dbReference type="Pfam" id="PF25808">
    <property type="entry name" value="TPR_LAA1_C"/>
    <property type="match status" value="1"/>
</dbReference>
<dbReference type="GO" id="GO:0008104">
    <property type="term" value="P:intracellular protein localization"/>
    <property type="evidence" value="ECO:0007669"/>
    <property type="project" value="EnsemblFungi"/>
</dbReference>
<evidence type="ECO:0000313" key="3">
    <source>
        <dbReference type="Proteomes" id="UP000000689"/>
    </source>
</evidence>
<reference evidence="2 3" key="1">
    <citation type="journal article" date="2011" name="Proc. Natl. Acad. Sci. U.S.A.">
        <title>Evolutionary erosion of yeast sex chromosomes by mating-type switching accidents.</title>
        <authorList>
            <person name="Gordon J.L."/>
            <person name="Armisen D."/>
            <person name="Proux-Wera E."/>
            <person name="Oheigeartaigh S.S."/>
            <person name="Byrne K.P."/>
            <person name="Wolfe K.H."/>
        </authorList>
    </citation>
    <scope>NUCLEOTIDE SEQUENCE [LARGE SCALE GENOMIC DNA]</scope>
    <source>
        <strain evidence="3">ATCC 10597 / BCRC 20456 / CBS 421 / NBRC 0211 / NRRL Y-12639</strain>
    </source>
</reference>
<dbReference type="InterPro" id="IPR046837">
    <property type="entry name" value="Laa1/Sip1/HEATR5-like_HEAT"/>
</dbReference>
<dbReference type="GeneID" id="11497121"/>
<dbReference type="STRING" id="1071378.G0WDC3"/>
<name>G0WDC3_NAUDC</name>
<proteinExistence type="predicted"/>
<dbReference type="KEGG" id="ndi:NDAI_0F04660"/>
<dbReference type="GO" id="GO:0042147">
    <property type="term" value="P:retrograde transport, endosome to Golgi"/>
    <property type="evidence" value="ECO:0007669"/>
    <property type="project" value="EnsemblFungi"/>
</dbReference>